<dbReference type="PANTHER" id="PTHR45982:SF3">
    <property type="entry name" value="F-BOX PROTEIN POF9"/>
    <property type="match status" value="1"/>
</dbReference>
<dbReference type="AlphaFoldDB" id="A0A9P6H511"/>
<dbReference type="InterPro" id="IPR009091">
    <property type="entry name" value="RCC1/BLIP-II"/>
</dbReference>
<dbReference type="GO" id="GO:0005085">
    <property type="term" value="F:guanyl-nucleotide exchange factor activity"/>
    <property type="evidence" value="ECO:0007669"/>
    <property type="project" value="TreeGrafter"/>
</dbReference>
<dbReference type="EMBL" id="WIUZ02000020">
    <property type="protein sequence ID" value="KAF9779152.1"/>
    <property type="molecule type" value="Genomic_DNA"/>
</dbReference>
<gene>
    <name evidence="2" type="ORF">BJ322DRAFT_1088804</name>
</gene>
<dbReference type="Proteomes" id="UP000736335">
    <property type="component" value="Unassembled WGS sequence"/>
</dbReference>
<evidence type="ECO:0000313" key="2">
    <source>
        <dbReference type="EMBL" id="KAF9779152.1"/>
    </source>
</evidence>
<dbReference type="PANTHER" id="PTHR45982">
    <property type="entry name" value="REGULATOR OF CHROMOSOME CONDENSATION"/>
    <property type="match status" value="1"/>
</dbReference>
<keyword evidence="3" id="KW-1185">Reference proteome</keyword>
<dbReference type="Gene3D" id="2.130.10.30">
    <property type="entry name" value="Regulator of chromosome condensation 1/beta-lactamase-inhibitor protein II"/>
    <property type="match status" value="2"/>
</dbReference>
<dbReference type="InterPro" id="IPR051553">
    <property type="entry name" value="Ran_GTPase-activating"/>
</dbReference>
<organism evidence="2 3">
    <name type="scientific">Thelephora terrestris</name>
    <dbReference type="NCBI Taxonomy" id="56493"/>
    <lineage>
        <taxon>Eukaryota</taxon>
        <taxon>Fungi</taxon>
        <taxon>Dikarya</taxon>
        <taxon>Basidiomycota</taxon>
        <taxon>Agaricomycotina</taxon>
        <taxon>Agaricomycetes</taxon>
        <taxon>Thelephorales</taxon>
        <taxon>Thelephoraceae</taxon>
        <taxon>Thelephora</taxon>
    </lineage>
</organism>
<sequence>MASQKTGIADIPVEVLIDNILPFCEVKDVFSIGCTNKFFALVTADDMLWKRRLAVDYNFTGSETARTSGWKFIYKRLRNPRVFVWGEKDKGRLGLPHFPKTTLSDVPFPVELHLPGVRVVSLAVSGMAFHALDADGSVHIWGTLNGNSVALRSDGFSEPYKMASTPLKLRLPAPTRSISCGRLHAMTLDANSTIWNFRSWGRPFRLVSPLLNCSSPETTPAEAVCGWGFCAALTKSGDVYAWWPFGESFEDQYRQTIAELDKNESTKAIVPDEEKVIPCHTWEMRKDPVKLPILPDLPDLPATGLSEKERKKETKLIKIAPFDNCLVGLTNKGHVLKIDGLADEVSIQIWRYLPHYSELDKVREHAAFRTVTDEDGQERPPQVQLSLDTMHITHVSAHFKTFFAYSSSMVLKGDEETTPEMLPTIIPELQNRSVISVVLGDYHFGALTSSGKLLTWGQYSKGALGLGDPVKLPIGSPGGFADEQSRGRAERLGFGIPPNVAVPSEVRFDYGLKAKGKVERYCFAAAASGCPGH</sequence>
<feature type="repeat" description="RCC1" evidence="1">
    <location>
        <begin position="80"/>
        <end position="135"/>
    </location>
</feature>
<name>A0A9P6H511_9AGAM</name>
<dbReference type="SUPFAM" id="SSF81383">
    <property type="entry name" value="F-box domain"/>
    <property type="match status" value="1"/>
</dbReference>
<proteinExistence type="predicted"/>
<evidence type="ECO:0000256" key="1">
    <source>
        <dbReference type="PROSITE-ProRule" id="PRU00235"/>
    </source>
</evidence>
<comment type="caution">
    <text evidence="2">The sequence shown here is derived from an EMBL/GenBank/DDBJ whole genome shotgun (WGS) entry which is preliminary data.</text>
</comment>
<dbReference type="PRINTS" id="PR00633">
    <property type="entry name" value="RCCNDNSATION"/>
</dbReference>
<dbReference type="GO" id="GO:0005737">
    <property type="term" value="C:cytoplasm"/>
    <property type="evidence" value="ECO:0007669"/>
    <property type="project" value="TreeGrafter"/>
</dbReference>
<feature type="repeat" description="RCC1" evidence="1">
    <location>
        <begin position="136"/>
        <end position="191"/>
    </location>
</feature>
<dbReference type="OrthoDB" id="61110at2759"/>
<protein>
    <submittedName>
        <fullName evidence="2">RCC1/BLIP-II</fullName>
    </submittedName>
</protein>
<dbReference type="InterPro" id="IPR000408">
    <property type="entry name" value="Reg_chr_condens"/>
</dbReference>
<dbReference type="SUPFAM" id="SSF50985">
    <property type="entry name" value="RCC1/BLIP-II"/>
    <property type="match status" value="1"/>
</dbReference>
<reference evidence="2" key="1">
    <citation type="journal article" date="2020" name="Nat. Commun.">
        <title>Large-scale genome sequencing of mycorrhizal fungi provides insights into the early evolution of symbiotic traits.</title>
        <authorList>
            <person name="Miyauchi S."/>
            <person name="Kiss E."/>
            <person name="Kuo A."/>
            <person name="Drula E."/>
            <person name="Kohler A."/>
            <person name="Sanchez-Garcia M."/>
            <person name="Morin E."/>
            <person name="Andreopoulos B."/>
            <person name="Barry K.W."/>
            <person name="Bonito G."/>
            <person name="Buee M."/>
            <person name="Carver A."/>
            <person name="Chen C."/>
            <person name="Cichocki N."/>
            <person name="Clum A."/>
            <person name="Culley D."/>
            <person name="Crous P.W."/>
            <person name="Fauchery L."/>
            <person name="Girlanda M."/>
            <person name="Hayes R.D."/>
            <person name="Keri Z."/>
            <person name="LaButti K."/>
            <person name="Lipzen A."/>
            <person name="Lombard V."/>
            <person name="Magnuson J."/>
            <person name="Maillard F."/>
            <person name="Murat C."/>
            <person name="Nolan M."/>
            <person name="Ohm R.A."/>
            <person name="Pangilinan J."/>
            <person name="Pereira M.F."/>
            <person name="Perotto S."/>
            <person name="Peter M."/>
            <person name="Pfister S."/>
            <person name="Riley R."/>
            <person name="Sitrit Y."/>
            <person name="Stielow J.B."/>
            <person name="Szollosi G."/>
            <person name="Zifcakova L."/>
            <person name="Stursova M."/>
            <person name="Spatafora J.W."/>
            <person name="Tedersoo L."/>
            <person name="Vaario L.M."/>
            <person name="Yamada A."/>
            <person name="Yan M."/>
            <person name="Wang P."/>
            <person name="Xu J."/>
            <person name="Bruns T."/>
            <person name="Baldrian P."/>
            <person name="Vilgalys R."/>
            <person name="Dunand C."/>
            <person name="Henrissat B."/>
            <person name="Grigoriev I.V."/>
            <person name="Hibbett D."/>
            <person name="Nagy L.G."/>
            <person name="Martin F.M."/>
        </authorList>
    </citation>
    <scope>NUCLEOTIDE SEQUENCE</scope>
    <source>
        <strain evidence="2">UH-Tt-Lm1</strain>
    </source>
</reference>
<evidence type="ECO:0000313" key="3">
    <source>
        <dbReference type="Proteomes" id="UP000736335"/>
    </source>
</evidence>
<dbReference type="PROSITE" id="PS50012">
    <property type="entry name" value="RCC1_3"/>
    <property type="match status" value="2"/>
</dbReference>
<dbReference type="InterPro" id="IPR036047">
    <property type="entry name" value="F-box-like_dom_sf"/>
</dbReference>
<accession>A0A9P6H511</accession>
<reference evidence="2" key="2">
    <citation type="submission" date="2020-11" db="EMBL/GenBank/DDBJ databases">
        <authorList>
            <consortium name="DOE Joint Genome Institute"/>
            <person name="Kuo A."/>
            <person name="Miyauchi S."/>
            <person name="Kiss E."/>
            <person name="Drula E."/>
            <person name="Kohler A."/>
            <person name="Sanchez-Garcia M."/>
            <person name="Andreopoulos B."/>
            <person name="Barry K.W."/>
            <person name="Bonito G."/>
            <person name="Buee M."/>
            <person name="Carver A."/>
            <person name="Chen C."/>
            <person name="Cichocki N."/>
            <person name="Clum A."/>
            <person name="Culley D."/>
            <person name="Crous P.W."/>
            <person name="Fauchery L."/>
            <person name="Girlanda M."/>
            <person name="Hayes R."/>
            <person name="Keri Z."/>
            <person name="Labutti K."/>
            <person name="Lipzen A."/>
            <person name="Lombard V."/>
            <person name="Magnuson J."/>
            <person name="Maillard F."/>
            <person name="Morin E."/>
            <person name="Murat C."/>
            <person name="Nolan M."/>
            <person name="Ohm R."/>
            <person name="Pangilinan J."/>
            <person name="Pereira M."/>
            <person name="Perotto S."/>
            <person name="Peter M."/>
            <person name="Riley R."/>
            <person name="Sitrit Y."/>
            <person name="Stielow B."/>
            <person name="Szollosi G."/>
            <person name="Zifcakova L."/>
            <person name="Stursova M."/>
            <person name="Spatafora J.W."/>
            <person name="Tedersoo L."/>
            <person name="Vaario L.-M."/>
            <person name="Yamada A."/>
            <person name="Yan M."/>
            <person name="Wang P."/>
            <person name="Xu J."/>
            <person name="Bruns T."/>
            <person name="Baldrian P."/>
            <person name="Vilgalys R."/>
            <person name="Henrissat B."/>
            <person name="Grigoriev I.V."/>
            <person name="Hibbett D."/>
            <person name="Nagy L.G."/>
            <person name="Martin F.M."/>
        </authorList>
    </citation>
    <scope>NUCLEOTIDE SEQUENCE</scope>
    <source>
        <strain evidence="2">UH-Tt-Lm1</strain>
    </source>
</reference>